<organism evidence="2 3">
    <name type="scientific">Buttiauxella agrestis</name>
    <dbReference type="NCBI Taxonomy" id="82977"/>
    <lineage>
        <taxon>Bacteria</taxon>
        <taxon>Pseudomonadati</taxon>
        <taxon>Pseudomonadota</taxon>
        <taxon>Gammaproteobacteria</taxon>
        <taxon>Enterobacterales</taxon>
        <taxon>Enterobacteriaceae</taxon>
        <taxon>Buttiauxella</taxon>
    </lineage>
</organism>
<dbReference type="PANTHER" id="PTHR39639">
    <property type="entry name" value="CHROMOSOME 16, WHOLE GENOME SHOTGUN SEQUENCE"/>
    <property type="match status" value="1"/>
</dbReference>
<accession>A0A381KNC3</accession>
<proteinExistence type="predicted"/>
<dbReference type="AlphaFoldDB" id="A0A381KNC3"/>
<evidence type="ECO:0000259" key="1">
    <source>
        <dbReference type="Pfam" id="PF03235"/>
    </source>
</evidence>
<dbReference type="Pfam" id="PF03235">
    <property type="entry name" value="GmrSD_N"/>
    <property type="match status" value="1"/>
</dbReference>
<feature type="domain" description="GmrSD restriction endonucleases N-terminal" evidence="1">
    <location>
        <begin position="37"/>
        <end position="118"/>
    </location>
</feature>
<evidence type="ECO:0000313" key="2">
    <source>
        <dbReference type="EMBL" id="SUY92874.1"/>
    </source>
</evidence>
<reference evidence="2 3" key="1">
    <citation type="submission" date="2018-06" db="EMBL/GenBank/DDBJ databases">
        <authorList>
            <consortium name="Pathogen Informatics"/>
            <person name="Doyle S."/>
        </authorList>
    </citation>
    <scope>NUCLEOTIDE SEQUENCE [LARGE SCALE GENOMIC DNA]</scope>
    <source>
        <strain evidence="2 3">NCTC12119</strain>
    </source>
</reference>
<dbReference type="Proteomes" id="UP000255528">
    <property type="component" value="Unassembled WGS sequence"/>
</dbReference>
<dbReference type="EMBL" id="UIGI01000002">
    <property type="protein sequence ID" value="SUY92874.1"/>
    <property type="molecule type" value="Genomic_DNA"/>
</dbReference>
<gene>
    <name evidence="2" type="ORF">NCTC12119_04904</name>
</gene>
<dbReference type="RefSeq" id="WP_115632104.1">
    <property type="nucleotide sequence ID" value="NZ_UIGI01000002.1"/>
</dbReference>
<sequence>MEHRLTGLQRFSPAVSIIQIDSYIHWMAHGALSFDAEYQREYVWGHAEQQAFLATAASGFPLGHVALCRLPDWGNIDGPYIEVVDGKQRLVTMKLFVNDQIAFCHQGKEFYWSDLNRTERRIFTNASLPAIKLDDANLRQRLEFFYTTNFTGVPQSCDHKRRVSEMLHAAGK</sequence>
<evidence type="ECO:0000313" key="3">
    <source>
        <dbReference type="Proteomes" id="UP000255528"/>
    </source>
</evidence>
<name>A0A381KNC3_9ENTR</name>
<protein>
    <submittedName>
        <fullName evidence="2">Protein of uncharacterized function DUF262</fullName>
    </submittedName>
</protein>
<dbReference type="InterPro" id="IPR004919">
    <property type="entry name" value="GmrSD_N"/>
</dbReference>
<dbReference type="PANTHER" id="PTHR39639:SF1">
    <property type="entry name" value="DUF262 DOMAIN-CONTAINING PROTEIN"/>
    <property type="match status" value="1"/>
</dbReference>